<evidence type="ECO:0000256" key="1">
    <source>
        <dbReference type="ARBA" id="ARBA00022741"/>
    </source>
</evidence>
<gene>
    <name evidence="4" type="ORF">JF259_15220</name>
</gene>
<dbReference type="RefSeq" id="WP_199116568.1">
    <property type="nucleotide sequence ID" value="NZ_JAELVQ010000027.1"/>
</dbReference>
<accession>A0A8J7J5Y0</accession>
<evidence type="ECO:0000313" key="5">
    <source>
        <dbReference type="Proteomes" id="UP000610931"/>
    </source>
</evidence>
<dbReference type="PROSITE" id="PS50893">
    <property type="entry name" value="ABC_TRANSPORTER_2"/>
    <property type="match status" value="1"/>
</dbReference>
<dbReference type="InterPro" id="IPR027417">
    <property type="entry name" value="P-loop_NTPase"/>
</dbReference>
<feature type="domain" description="ABC transporter" evidence="3">
    <location>
        <begin position="5"/>
        <end position="220"/>
    </location>
</feature>
<proteinExistence type="predicted"/>
<dbReference type="PANTHER" id="PTHR43158">
    <property type="entry name" value="SKFA PEPTIDE EXPORT ATP-BINDING PROTEIN SKFE"/>
    <property type="match status" value="1"/>
</dbReference>
<keyword evidence="5" id="KW-1185">Reference proteome</keyword>
<dbReference type="GO" id="GO:0005524">
    <property type="term" value="F:ATP binding"/>
    <property type="evidence" value="ECO:0007669"/>
    <property type="project" value="UniProtKB-KW"/>
</dbReference>
<dbReference type="InterPro" id="IPR003593">
    <property type="entry name" value="AAA+_ATPase"/>
</dbReference>
<reference evidence="4" key="1">
    <citation type="submission" date="2020-12" db="EMBL/GenBank/DDBJ databases">
        <title>Snuella sp. nov., isolated from sediment in Incheon.</title>
        <authorList>
            <person name="Kim W."/>
        </authorList>
    </citation>
    <scope>NUCLEOTIDE SEQUENCE</scope>
    <source>
        <strain evidence="4">CAU 1569</strain>
    </source>
</reference>
<dbReference type="PANTHER" id="PTHR43158:SF1">
    <property type="entry name" value="ABC TRANSPORTER, ATP-BINDING PROTEIN"/>
    <property type="match status" value="1"/>
</dbReference>
<dbReference type="SMART" id="SM00382">
    <property type="entry name" value="AAA"/>
    <property type="match status" value="1"/>
</dbReference>
<protein>
    <submittedName>
        <fullName evidence="4">ATP-binding cassette domain-containing protein</fullName>
    </submittedName>
</protein>
<keyword evidence="1" id="KW-0547">Nucleotide-binding</keyword>
<dbReference type="GO" id="GO:0016887">
    <property type="term" value="F:ATP hydrolysis activity"/>
    <property type="evidence" value="ECO:0007669"/>
    <property type="project" value="InterPro"/>
</dbReference>
<dbReference type="Gene3D" id="3.40.50.300">
    <property type="entry name" value="P-loop containing nucleotide triphosphate hydrolases"/>
    <property type="match status" value="1"/>
</dbReference>
<evidence type="ECO:0000259" key="3">
    <source>
        <dbReference type="PROSITE" id="PS50893"/>
    </source>
</evidence>
<dbReference type="InterPro" id="IPR003439">
    <property type="entry name" value="ABC_transporter-like_ATP-bd"/>
</dbReference>
<organism evidence="4 5">
    <name type="scientific">Snuella sedimenti</name>
    <dbReference type="NCBI Taxonomy" id="2798802"/>
    <lineage>
        <taxon>Bacteria</taxon>
        <taxon>Pseudomonadati</taxon>
        <taxon>Bacteroidota</taxon>
        <taxon>Flavobacteriia</taxon>
        <taxon>Flavobacteriales</taxon>
        <taxon>Flavobacteriaceae</taxon>
        <taxon>Snuella</taxon>
    </lineage>
</organism>
<dbReference type="Proteomes" id="UP000610931">
    <property type="component" value="Unassembled WGS sequence"/>
</dbReference>
<comment type="caution">
    <text evidence="4">The sequence shown here is derived from an EMBL/GenBank/DDBJ whole genome shotgun (WGS) entry which is preliminary data.</text>
</comment>
<dbReference type="Pfam" id="PF00005">
    <property type="entry name" value="ABC_tran"/>
    <property type="match status" value="1"/>
</dbReference>
<evidence type="ECO:0000313" key="4">
    <source>
        <dbReference type="EMBL" id="MBJ6369443.1"/>
    </source>
</evidence>
<evidence type="ECO:0000256" key="2">
    <source>
        <dbReference type="ARBA" id="ARBA00022840"/>
    </source>
</evidence>
<dbReference type="EMBL" id="JAELVQ010000027">
    <property type="protein sequence ID" value="MBJ6369443.1"/>
    <property type="molecule type" value="Genomic_DNA"/>
</dbReference>
<dbReference type="SUPFAM" id="SSF52540">
    <property type="entry name" value="P-loop containing nucleoside triphosphate hydrolases"/>
    <property type="match status" value="1"/>
</dbReference>
<name>A0A8J7J5Y0_9FLAO</name>
<sequence>MPDILEIDSVIKSYNGKQVLTDIYLKCETGNIVGLLGRNGSGKSTLLKILFGTVLADRKFIKSNGKVYNKPYKETGLITYLPQDNFLPHNLKIETIVAAYLGENRVVSFLDDQLLVKLWGQKVSSLSGGELRYLEIKLLLESSSKFVLLDEPFNGVAPVLIDTIKDLIRQAALTKGIILTDHDYRNVLDVANTWHIVFDGAIKQINHLDELYRYGYIPDL</sequence>
<keyword evidence="2 4" id="KW-0067">ATP-binding</keyword>
<dbReference type="AlphaFoldDB" id="A0A8J7J5Y0"/>